<protein>
    <submittedName>
        <fullName evidence="1">Uncharacterized protein</fullName>
    </submittedName>
</protein>
<evidence type="ECO:0000313" key="2">
    <source>
        <dbReference type="Proteomes" id="UP000610760"/>
    </source>
</evidence>
<accession>A0A926E3X5</accession>
<dbReference type="AlphaFoldDB" id="A0A926E3X5"/>
<evidence type="ECO:0000313" key="1">
    <source>
        <dbReference type="EMBL" id="MBC8559283.1"/>
    </source>
</evidence>
<comment type="caution">
    <text evidence="1">The sequence shown here is derived from an EMBL/GenBank/DDBJ whole genome shotgun (WGS) entry which is preliminary data.</text>
</comment>
<keyword evidence="2" id="KW-1185">Reference proteome</keyword>
<proteinExistence type="predicted"/>
<reference evidence="1" key="1">
    <citation type="submission" date="2020-08" db="EMBL/GenBank/DDBJ databases">
        <title>Genome public.</title>
        <authorList>
            <person name="Liu C."/>
            <person name="Sun Q."/>
        </authorList>
    </citation>
    <scope>NUCLEOTIDE SEQUENCE</scope>
    <source>
        <strain evidence="1">NSJ-33</strain>
    </source>
</reference>
<sequence>MINLKTGELIASKDLVFKPGYTFEEFSRSKYYDNQDAIKAIYLKNIFEIDSHKYLIHFFFRNKIIYAVSLVCVDVDFSYEDEVERKLLHDKILNQNNIEVKNQYIWGSIQSEFDQRSNCSEILVIYN</sequence>
<organism evidence="1 2">
    <name type="scientific">Fumia xinanensis</name>
    <dbReference type="NCBI Taxonomy" id="2763659"/>
    <lineage>
        <taxon>Bacteria</taxon>
        <taxon>Bacillati</taxon>
        <taxon>Bacillota</taxon>
        <taxon>Clostridia</taxon>
        <taxon>Eubacteriales</taxon>
        <taxon>Oscillospiraceae</taxon>
        <taxon>Fumia</taxon>
    </lineage>
</organism>
<dbReference type="Proteomes" id="UP000610760">
    <property type="component" value="Unassembled WGS sequence"/>
</dbReference>
<name>A0A926E3X5_9FIRM</name>
<dbReference type="RefSeq" id="WP_249294186.1">
    <property type="nucleotide sequence ID" value="NZ_JACRSV010000001.1"/>
</dbReference>
<dbReference type="EMBL" id="JACRSV010000001">
    <property type="protein sequence ID" value="MBC8559283.1"/>
    <property type="molecule type" value="Genomic_DNA"/>
</dbReference>
<gene>
    <name evidence="1" type="ORF">H8710_04275</name>
</gene>